<evidence type="ECO:0000313" key="2">
    <source>
        <dbReference type="Proteomes" id="UP000675881"/>
    </source>
</evidence>
<dbReference type="Proteomes" id="UP000675881">
    <property type="component" value="Chromosome 7"/>
</dbReference>
<gene>
    <name evidence="1" type="ORF">LSAA_12722</name>
</gene>
<dbReference type="PANTHER" id="PTHR45913:SF19">
    <property type="entry name" value="LOW QUALITY PROTEIN: ZINC FINGER BED DOMAIN-CONTAINING PROTEIN 5-LIKE"/>
    <property type="match status" value="1"/>
</dbReference>
<protein>
    <submittedName>
        <fullName evidence="1">(salmon louse) hypothetical protein</fullName>
    </submittedName>
</protein>
<sequence>MFGFISVDSKTKCLESCAILTNQSMKKVKLEHHQILKHPMPVDGAPSMTGKMKGFVSRMKSAAPHIFHICCLIQRQSLAAKNIGGDMEEPLNNVIHAINFVKANSVIDRLYGKFLWRRKFQAPIASHKRQMVSKSLSLARLVNLWEPIIKFKSEMIDYNSRKQANKAETILEGLSKFKTKIFYLSDIFKNSKSA</sequence>
<organism evidence="1 2">
    <name type="scientific">Lepeophtheirus salmonis</name>
    <name type="common">Salmon louse</name>
    <name type="synonym">Caligus salmonis</name>
    <dbReference type="NCBI Taxonomy" id="72036"/>
    <lineage>
        <taxon>Eukaryota</taxon>
        <taxon>Metazoa</taxon>
        <taxon>Ecdysozoa</taxon>
        <taxon>Arthropoda</taxon>
        <taxon>Crustacea</taxon>
        <taxon>Multicrustacea</taxon>
        <taxon>Hexanauplia</taxon>
        <taxon>Copepoda</taxon>
        <taxon>Siphonostomatoida</taxon>
        <taxon>Caligidae</taxon>
        <taxon>Lepeophtheirus</taxon>
    </lineage>
</organism>
<accession>A0A7R8D2V3</accession>
<reference evidence="1" key="1">
    <citation type="submission" date="2021-02" db="EMBL/GenBank/DDBJ databases">
        <authorList>
            <person name="Bekaert M."/>
        </authorList>
    </citation>
    <scope>NUCLEOTIDE SEQUENCE</scope>
    <source>
        <strain evidence="1">IoA-00</strain>
    </source>
</reference>
<keyword evidence="2" id="KW-1185">Reference proteome</keyword>
<proteinExistence type="predicted"/>
<dbReference type="EMBL" id="HG994586">
    <property type="protein sequence ID" value="CAF3009469.1"/>
    <property type="molecule type" value="Genomic_DNA"/>
</dbReference>
<dbReference type="PANTHER" id="PTHR45913">
    <property type="entry name" value="EPM2A-INTERACTING PROTEIN 1"/>
    <property type="match status" value="1"/>
</dbReference>
<name>A0A7R8D2V3_LEPSM</name>
<evidence type="ECO:0000313" key="1">
    <source>
        <dbReference type="EMBL" id="CAF3009469.1"/>
    </source>
</evidence>
<dbReference type="AlphaFoldDB" id="A0A7R8D2V3"/>